<proteinExistence type="predicted"/>
<dbReference type="PANTHER" id="PTHR36124">
    <property type="match status" value="1"/>
</dbReference>
<comment type="caution">
    <text evidence="2">The sequence shown here is derived from an EMBL/GenBank/DDBJ whole genome shotgun (WGS) entry which is preliminary data.</text>
</comment>
<dbReference type="Proteomes" id="UP000738376">
    <property type="component" value="Unassembled WGS sequence"/>
</dbReference>
<dbReference type="InterPro" id="IPR018713">
    <property type="entry name" value="MPAB/Lcp_cat_dom"/>
</dbReference>
<name>A0ABX1LYL4_9CYAN</name>
<dbReference type="EMBL" id="JAAVJL010000003">
    <property type="protein sequence ID" value="NMF60451.1"/>
    <property type="molecule type" value="Genomic_DNA"/>
</dbReference>
<dbReference type="RefSeq" id="WP_169365406.1">
    <property type="nucleotide sequence ID" value="NZ_JAAVJL010000003.1"/>
</dbReference>
<protein>
    <submittedName>
        <fullName evidence="2">DUF2236 domain-containing protein</fullName>
    </submittedName>
</protein>
<dbReference type="Pfam" id="PF09995">
    <property type="entry name" value="MPAB_Lcp_cat"/>
    <property type="match status" value="1"/>
</dbReference>
<evidence type="ECO:0000313" key="2">
    <source>
        <dbReference type="EMBL" id="NMF60451.1"/>
    </source>
</evidence>
<evidence type="ECO:0000259" key="1">
    <source>
        <dbReference type="Pfam" id="PF09995"/>
    </source>
</evidence>
<evidence type="ECO:0000313" key="3">
    <source>
        <dbReference type="Proteomes" id="UP000738376"/>
    </source>
</evidence>
<organism evidence="2 3">
    <name type="scientific">Pseudanabaena yagii GIHE-NHR1</name>
    <dbReference type="NCBI Taxonomy" id="2722753"/>
    <lineage>
        <taxon>Bacteria</taxon>
        <taxon>Bacillati</taxon>
        <taxon>Cyanobacteriota</taxon>
        <taxon>Cyanophyceae</taxon>
        <taxon>Pseudanabaenales</taxon>
        <taxon>Pseudanabaenaceae</taxon>
        <taxon>Pseudanabaena</taxon>
        <taxon>Pseudanabaena yagii</taxon>
    </lineage>
</organism>
<dbReference type="PANTHER" id="PTHR36124:SF1">
    <property type="entry name" value="ER-BOUND OXYGENASE MPAB_MPAB'_RUBBER OXYGENASE CATALYTIC DOMAIN-CONTAINING PROTEIN"/>
    <property type="match status" value="1"/>
</dbReference>
<sequence length="284" mass="33649">MRKPITERIAQLDPQQDCQEIIFLLTYHVFPWDIERALEFALFRTYAIPAISSLLAKTGEFIKRPRKRYDDTELIMSEIVEHGYDSDRGQRALRRMNQMHGRFPISNEDFLYVLSTFIYEPIRWLDRYGWRSLTRNEQLACFYFYREVGLRMNIRDIPEDFDQFEQFNRNYEQNNFVLATSNRIIAKVTVNLFLSFYLPRLLWSLGRPLIYAALDDPLMAALSLPCPPAFLRKMVTGTLKLRGKLVGFLPERREPLLGTNRKRPSYPEGYKIEELGTFSKDGYR</sequence>
<keyword evidence="3" id="KW-1185">Reference proteome</keyword>
<dbReference type="InterPro" id="IPR046366">
    <property type="entry name" value="MPAB"/>
</dbReference>
<feature type="domain" description="ER-bound oxygenase mpaB/mpaB'/Rubber oxygenase catalytic" evidence="1">
    <location>
        <begin position="56"/>
        <end position="229"/>
    </location>
</feature>
<accession>A0ABX1LYL4</accession>
<gene>
    <name evidence="2" type="ORF">HC246_21055</name>
</gene>
<reference evidence="2 3" key="1">
    <citation type="submission" date="2020-03" db="EMBL/GenBank/DDBJ databases">
        <title>Draft Genome Sequence of 2-Methylisoborneol Producing Pseudanabaena yagii Strain GIHE-NHR1 Isolated from North Han River in South Korea.</title>
        <authorList>
            <person name="Jeong J."/>
        </authorList>
    </citation>
    <scope>NUCLEOTIDE SEQUENCE [LARGE SCALE GENOMIC DNA]</scope>
    <source>
        <strain evidence="2 3">GIHE-NHR1</strain>
    </source>
</reference>